<evidence type="ECO:0000313" key="3">
    <source>
        <dbReference type="EMBL" id="RQH06948.1"/>
    </source>
</evidence>
<dbReference type="InterPro" id="IPR011006">
    <property type="entry name" value="CheY-like_superfamily"/>
</dbReference>
<reference evidence="3 4" key="1">
    <citation type="submission" date="2018-11" db="EMBL/GenBank/DDBJ databases">
        <title>Paraburkholderia sp. DHOA04, isolated from soil.</title>
        <authorList>
            <person name="Gao Z.-H."/>
            <person name="Qiu L.-H."/>
            <person name="Fu J.-C."/>
        </authorList>
    </citation>
    <scope>NUCLEOTIDE SEQUENCE [LARGE SCALE GENOMIC DNA]</scope>
    <source>
        <strain evidence="3 4">DHOA04</strain>
    </source>
</reference>
<dbReference type="PANTHER" id="PTHR43228">
    <property type="entry name" value="TWO-COMPONENT RESPONSE REGULATOR"/>
    <property type="match status" value="1"/>
</dbReference>
<dbReference type="InterPro" id="IPR001789">
    <property type="entry name" value="Sig_transdc_resp-reg_receiver"/>
</dbReference>
<dbReference type="OrthoDB" id="5421695at2"/>
<feature type="domain" description="Response regulatory" evidence="2">
    <location>
        <begin position="19"/>
        <end position="134"/>
    </location>
</feature>
<dbReference type="CDD" id="cd17546">
    <property type="entry name" value="REC_hyHK_CKI1_RcsC-like"/>
    <property type="match status" value="1"/>
</dbReference>
<evidence type="ECO:0000313" key="4">
    <source>
        <dbReference type="Proteomes" id="UP000272778"/>
    </source>
</evidence>
<proteinExistence type="predicted"/>
<dbReference type="Gene3D" id="3.40.50.2300">
    <property type="match status" value="1"/>
</dbReference>
<accession>A0A3N6MT42</accession>
<evidence type="ECO:0000256" key="1">
    <source>
        <dbReference type="PROSITE-ProRule" id="PRU00169"/>
    </source>
</evidence>
<dbReference type="PANTHER" id="PTHR43228:SF1">
    <property type="entry name" value="TWO-COMPONENT RESPONSE REGULATOR ARR22"/>
    <property type="match status" value="1"/>
</dbReference>
<comment type="caution">
    <text evidence="3">The sequence shown here is derived from an EMBL/GenBank/DDBJ whole genome shotgun (WGS) entry which is preliminary data.</text>
</comment>
<dbReference type="AlphaFoldDB" id="A0A3N6MT42"/>
<sequence>MSDRNPAHTGCTSAPGPQRVLVVDDDTMNLRFAARLLRELGYSGALASDGHKALRLIDEQPFDLVLLDINMPGMSGQDTLKALRARPGKRLPVLMVSGHGDDDTLRHFSSLGADGLLQKPLAAVQLRQAIARTTGL</sequence>
<dbReference type="PROSITE" id="PS50110">
    <property type="entry name" value="RESPONSE_REGULATORY"/>
    <property type="match status" value="1"/>
</dbReference>
<dbReference type="Pfam" id="PF00072">
    <property type="entry name" value="Response_reg"/>
    <property type="match status" value="1"/>
</dbReference>
<keyword evidence="1" id="KW-0597">Phosphoprotein</keyword>
<organism evidence="3 4">
    <name type="scientific">Paraburkholderia dinghuensis</name>
    <dbReference type="NCBI Taxonomy" id="2305225"/>
    <lineage>
        <taxon>Bacteria</taxon>
        <taxon>Pseudomonadati</taxon>
        <taxon>Pseudomonadota</taxon>
        <taxon>Betaproteobacteria</taxon>
        <taxon>Burkholderiales</taxon>
        <taxon>Burkholderiaceae</taxon>
        <taxon>Paraburkholderia</taxon>
    </lineage>
</organism>
<gene>
    <name evidence="3" type="ORF">D1Y85_09675</name>
</gene>
<dbReference type="SMART" id="SM00448">
    <property type="entry name" value="REC"/>
    <property type="match status" value="1"/>
</dbReference>
<feature type="modified residue" description="4-aspartylphosphate" evidence="1">
    <location>
        <position position="68"/>
    </location>
</feature>
<dbReference type="Proteomes" id="UP000272778">
    <property type="component" value="Unassembled WGS sequence"/>
</dbReference>
<dbReference type="SUPFAM" id="SSF52172">
    <property type="entry name" value="CheY-like"/>
    <property type="match status" value="1"/>
</dbReference>
<name>A0A3N6MT42_9BURK</name>
<dbReference type="InterPro" id="IPR052048">
    <property type="entry name" value="ST_Response_Regulator"/>
</dbReference>
<evidence type="ECO:0000259" key="2">
    <source>
        <dbReference type="PROSITE" id="PS50110"/>
    </source>
</evidence>
<protein>
    <submittedName>
        <fullName evidence="3">Response regulator</fullName>
    </submittedName>
</protein>
<keyword evidence="4" id="KW-1185">Reference proteome</keyword>
<dbReference type="EMBL" id="RQIS01000006">
    <property type="protein sequence ID" value="RQH06948.1"/>
    <property type="molecule type" value="Genomic_DNA"/>
</dbReference>
<dbReference type="GO" id="GO:0000160">
    <property type="term" value="P:phosphorelay signal transduction system"/>
    <property type="evidence" value="ECO:0007669"/>
    <property type="project" value="InterPro"/>
</dbReference>